<organism evidence="2 3">
    <name type="scientific">Laccaria amethystina LaAM-08-1</name>
    <dbReference type="NCBI Taxonomy" id="1095629"/>
    <lineage>
        <taxon>Eukaryota</taxon>
        <taxon>Fungi</taxon>
        <taxon>Dikarya</taxon>
        <taxon>Basidiomycota</taxon>
        <taxon>Agaricomycotina</taxon>
        <taxon>Agaricomycetes</taxon>
        <taxon>Agaricomycetidae</taxon>
        <taxon>Agaricales</taxon>
        <taxon>Agaricineae</taxon>
        <taxon>Hydnangiaceae</taxon>
        <taxon>Laccaria</taxon>
    </lineage>
</organism>
<feature type="compositionally biased region" description="Polar residues" evidence="1">
    <location>
        <begin position="42"/>
        <end position="53"/>
    </location>
</feature>
<gene>
    <name evidence="2" type="ORF">K443DRAFT_4658</name>
</gene>
<name>A0A0C9WXS1_9AGAR</name>
<reference evidence="3" key="2">
    <citation type="submission" date="2015-01" db="EMBL/GenBank/DDBJ databases">
        <title>Evolutionary Origins and Diversification of the Mycorrhizal Mutualists.</title>
        <authorList>
            <consortium name="DOE Joint Genome Institute"/>
            <consortium name="Mycorrhizal Genomics Consortium"/>
            <person name="Kohler A."/>
            <person name="Kuo A."/>
            <person name="Nagy L.G."/>
            <person name="Floudas D."/>
            <person name="Copeland A."/>
            <person name="Barry K.W."/>
            <person name="Cichocki N."/>
            <person name="Veneault-Fourrey C."/>
            <person name="LaButti K."/>
            <person name="Lindquist E.A."/>
            <person name="Lipzen A."/>
            <person name="Lundell T."/>
            <person name="Morin E."/>
            <person name="Murat C."/>
            <person name="Riley R."/>
            <person name="Ohm R."/>
            <person name="Sun H."/>
            <person name="Tunlid A."/>
            <person name="Henrissat B."/>
            <person name="Grigoriev I.V."/>
            <person name="Hibbett D.S."/>
            <person name="Martin F."/>
        </authorList>
    </citation>
    <scope>NUCLEOTIDE SEQUENCE [LARGE SCALE GENOMIC DNA]</scope>
    <source>
        <strain evidence="3">LaAM-08-1</strain>
    </source>
</reference>
<proteinExistence type="predicted"/>
<dbReference type="EMBL" id="KN838569">
    <property type="protein sequence ID" value="KIK04515.1"/>
    <property type="molecule type" value="Genomic_DNA"/>
</dbReference>
<feature type="region of interest" description="Disordered" evidence="1">
    <location>
        <begin position="1"/>
        <end position="77"/>
    </location>
</feature>
<evidence type="ECO:0000256" key="1">
    <source>
        <dbReference type="SAM" id="MobiDB-lite"/>
    </source>
</evidence>
<evidence type="ECO:0000313" key="3">
    <source>
        <dbReference type="Proteomes" id="UP000054477"/>
    </source>
</evidence>
<keyword evidence="3" id="KW-1185">Reference proteome</keyword>
<feature type="compositionally biased region" description="Basic and acidic residues" evidence="1">
    <location>
        <begin position="12"/>
        <end position="23"/>
    </location>
</feature>
<protein>
    <submittedName>
        <fullName evidence="2">Uncharacterized protein</fullName>
    </submittedName>
</protein>
<evidence type="ECO:0000313" key="2">
    <source>
        <dbReference type="EMBL" id="KIK04515.1"/>
    </source>
</evidence>
<dbReference type="Proteomes" id="UP000054477">
    <property type="component" value="Unassembled WGS sequence"/>
</dbReference>
<accession>A0A0C9WXS1</accession>
<feature type="compositionally biased region" description="Low complexity" evidence="1">
    <location>
        <begin position="28"/>
        <end position="38"/>
    </location>
</feature>
<dbReference type="AlphaFoldDB" id="A0A0C9WXS1"/>
<sequence>MAATSRLPRLTVDNHHPRMDVGPRRAQTVTTPVVGTVPMISGEQQPPSLSFSHSKSRGHIADGDAATENGRRTTTTHDVYEQRTGLRGHMTVMTHVDAVHIISAE</sequence>
<dbReference type="HOGENOM" id="CLU_2237034_0_0_1"/>
<reference evidence="2 3" key="1">
    <citation type="submission" date="2014-04" db="EMBL/GenBank/DDBJ databases">
        <authorList>
            <consortium name="DOE Joint Genome Institute"/>
            <person name="Kuo A."/>
            <person name="Kohler A."/>
            <person name="Nagy L.G."/>
            <person name="Floudas D."/>
            <person name="Copeland A."/>
            <person name="Barry K.W."/>
            <person name="Cichocki N."/>
            <person name="Veneault-Fourrey C."/>
            <person name="LaButti K."/>
            <person name="Lindquist E.A."/>
            <person name="Lipzen A."/>
            <person name="Lundell T."/>
            <person name="Morin E."/>
            <person name="Murat C."/>
            <person name="Sun H."/>
            <person name="Tunlid A."/>
            <person name="Henrissat B."/>
            <person name="Grigoriev I.V."/>
            <person name="Hibbett D.S."/>
            <person name="Martin F."/>
            <person name="Nordberg H.P."/>
            <person name="Cantor M.N."/>
            <person name="Hua S.X."/>
        </authorList>
    </citation>
    <scope>NUCLEOTIDE SEQUENCE [LARGE SCALE GENOMIC DNA]</scope>
    <source>
        <strain evidence="2 3">LaAM-08-1</strain>
    </source>
</reference>